<proteinExistence type="predicted"/>
<evidence type="ECO:0000313" key="1">
    <source>
        <dbReference type="EMBL" id="MFD1309024.1"/>
    </source>
</evidence>
<comment type="caution">
    <text evidence="1">The sequence shown here is derived from an EMBL/GenBank/DDBJ whole genome shotgun (WGS) entry which is preliminary data.</text>
</comment>
<keyword evidence="2" id="KW-1185">Reference proteome</keyword>
<reference evidence="2" key="1">
    <citation type="journal article" date="2019" name="Int. J. Syst. Evol. Microbiol.">
        <title>The Global Catalogue of Microorganisms (GCM) 10K type strain sequencing project: providing services to taxonomists for standard genome sequencing and annotation.</title>
        <authorList>
            <consortium name="The Broad Institute Genomics Platform"/>
            <consortium name="The Broad Institute Genome Sequencing Center for Infectious Disease"/>
            <person name="Wu L."/>
            <person name="Ma J."/>
        </authorList>
    </citation>
    <scope>NUCLEOTIDE SEQUENCE [LARGE SCALE GENOMIC DNA]</scope>
    <source>
        <strain evidence="2">CGMCC 4.7020</strain>
    </source>
</reference>
<sequence length="125" mass="13552">MAELTYKQLLKEVADVRNEVVKGAEAIRKESARIDDEAKDTASVAEMIAGMGVDTSTVAETRELSKIMAGLSKATIAYANAGDTTAKMADAAHQQARTTHAGIQEAYTRSPVDLQGLNREWLRQE</sequence>
<protein>
    <recommendedName>
        <fullName evidence="3">Excreted virulence factor EspC, type VII ESX diderm</fullName>
    </recommendedName>
</protein>
<dbReference type="RefSeq" id="WP_381328661.1">
    <property type="nucleotide sequence ID" value="NZ_JBHTMM010000033.1"/>
</dbReference>
<organism evidence="1 2">
    <name type="scientific">Streptomyces kaempferi</name>
    <dbReference type="NCBI Taxonomy" id="333725"/>
    <lineage>
        <taxon>Bacteria</taxon>
        <taxon>Bacillati</taxon>
        <taxon>Actinomycetota</taxon>
        <taxon>Actinomycetes</taxon>
        <taxon>Kitasatosporales</taxon>
        <taxon>Streptomycetaceae</taxon>
        <taxon>Streptomyces</taxon>
    </lineage>
</organism>
<name>A0ABW3XJ86_9ACTN</name>
<dbReference type="EMBL" id="JBHTMM010000033">
    <property type="protein sequence ID" value="MFD1309024.1"/>
    <property type="molecule type" value="Genomic_DNA"/>
</dbReference>
<dbReference type="Proteomes" id="UP001597058">
    <property type="component" value="Unassembled WGS sequence"/>
</dbReference>
<accession>A0ABW3XJ86</accession>
<gene>
    <name evidence="1" type="ORF">ACFQ5X_24605</name>
</gene>
<evidence type="ECO:0000313" key="2">
    <source>
        <dbReference type="Proteomes" id="UP001597058"/>
    </source>
</evidence>
<evidence type="ECO:0008006" key="3">
    <source>
        <dbReference type="Google" id="ProtNLM"/>
    </source>
</evidence>